<dbReference type="AlphaFoldDB" id="A0A1M7YP32"/>
<accession>A0A1M7YP32</accession>
<protein>
    <submittedName>
        <fullName evidence="2">Phage antirepressor protein KilAC domain protein</fullName>
    </submittedName>
</protein>
<gene>
    <name evidence="2" type="ORF">VQ7734_00091</name>
</gene>
<evidence type="ECO:0000313" key="2">
    <source>
        <dbReference type="EMBL" id="SHO54377.1"/>
    </source>
</evidence>
<reference evidence="3" key="1">
    <citation type="submission" date="2016-12" db="EMBL/GenBank/DDBJ databases">
        <authorList>
            <person name="Rodrigo-Torres L."/>
            <person name="Arahal R.D."/>
            <person name="Lucena T."/>
        </authorList>
    </citation>
    <scope>NUCLEOTIDE SEQUENCE [LARGE SCALE GENOMIC DNA]</scope>
</reference>
<sequence>MNTSMTTFDQNLTMSSREIADLVQSRHDNVKISIKTLALKGLISFTETKENPTTQGGRPATVYNVNKRDSYVVVAQLSPEFTAALVDRWQELEENNSFQIPQSLPEALQLAADLAKKNEEAEKQLAIAAPKVDFADRVAGVNKGIQIGNFAKAVGLGPRRIFQVLRNLNILMSGGCRHNLPFQKYIDLGYFQVRQGTYEARGEQRISHTPLITGKGEQWLTHKLVECGELSDLSIAS</sequence>
<dbReference type="STRING" id="1117707.VQ7734_00091"/>
<dbReference type="GO" id="GO:0003677">
    <property type="term" value="F:DNA binding"/>
    <property type="evidence" value="ECO:0007669"/>
    <property type="project" value="InterPro"/>
</dbReference>
<dbReference type="Proteomes" id="UP000184600">
    <property type="component" value="Unassembled WGS sequence"/>
</dbReference>
<dbReference type="InterPro" id="IPR005039">
    <property type="entry name" value="Ant_C"/>
</dbReference>
<dbReference type="RefSeq" id="WP_073579297.1">
    <property type="nucleotide sequence ID" value="NZ_AP024898.1"/>
</dbReference>
<keyword evidence="3" id="KW-1185">Reference proteome</keyword>
<feature type="domain" description="Antirepressor protein C-terminal" evidence="1">
    <location>
        <begin position="122"/>
        <end position="224"/>
    </location>
</feature>
<evidence type="ECO:0000313" key="3">
    <source>
        <dbReference type="Proteomes" id="UP000184600"/>
    </source>
</evidence>
<dbReference type="Pfam" id="PF03374">
    <property type="entry name" value="ANT"/>
    <property type="match status" value="1"/>
</dbReference>
<organism evidence="2 3">
    <name type="scientific">Vibrio quintilis</name>
    <dbReference type="NCBI Taxonomy" id="1117707"/>
    <lineage>
        <taxon>Bacteria</taxon>
        <taxon>Pseudomonadati</taxon>
        <taxon>Pseudomonadota</taxon>
        <taxon>Gammaproteobacteria</taxon>
        <taxon>Vibrionales</taxon>
        <taxon>Vibrionaceae</taxon>
        <taxon>Vibrio</taxon>
    </lineage>
</organism>
<dbReference type="InterPro" id="IPR014054">
    <property type="entry name" value="Phage_regulatory_Rha"/>
</dbReference>
<proteinExistence type="predicted"/>
<dbReference type="Pfam" id="PF09669">
    <property type="entry name" value="Phage_pRha"/>
    <property type="match status" value="1"/>
</dbReference>
<name>A0A1M7YP32_9VIBR</name>
<evidence type="ECO:0000259" key="1">
    <source>
        <dbReference type="Pfam" id="PF03374"/>
    </source>
</evidence>
<dbReference type="EMBL" id="FRFG01000003">
    <property type="protein sequence ID" value="SHO54377.1"/>
    <property type="molecule type" value="Genomic_DNA"/>
</dbReference>